<protein>
    <submittedName>
        <fullName evidence="2">Uncharacterized protein</fullName>
    </submittedName>
</protein>
<name>A0A6A5QUP2_AMPQU</name>
<organism evidence="2 3">
    <name type="scientific">Ampelomyces quisqualis</name>
    <name type="common">Powdery mildew agent</name>
    <dbReference type="NCBI Taxonomy" id="50730"/>
    <lineage>
        <taxon>Eukaryota</taxon>
        <taxon>Fungi</taxon>
        <taxon>Dikarya</taxon>
        <taxon>Ascomycota</taxon>
        <taxon>Pezizomycotina</taxon>
        <taxon>Dothideomycetes</taxon>
        <taxon>Pleosporomycetidae</taxon>
        <taxon>Pleosporales</taxon>
        <taxon>Pleosporineae</taxon>
        <taxon>Phaeosphaeriaceae</taxon>
        <taxon>Ampelomyces</taxon>
    </lineage>
</organism>
<feature type="region of interest" description="Disordered" evidence="1">
    <location>
        <begin position="47"/>
        <end position="103"/>
    </location>
</feature>
<evidence type="ECO:0000256" key="1">
    <source>
        <dbReference type="SAM" id="MobiDB-lite"/>
    </source>
</evidence>
<gene>
    <name evidence="2" type="ORF">BDU57DRAFT_536496</name>
</gene>
<reference evidence="2" key="1">
    <citation type="journal article" date="2020" name="Stud. Mycol.">
        <title>101 Dothideomycetes genomes: a test case for predicting lifestyles and emergence of pathogens.</title>
        <authorList>
            <person name="Haridas S."/>
            <person name="Albert R."/>
            <person name="Binder M."/>
            <person name="Bloem J."/>
            <person name="Labutti K."/>
            <person name="Salamov A."/>
            <person name="Andreopoulos B."/>
            <person name="Baker S."/>
            <person name="Barry K."/>
            <person name="Bills G."/>
            <person name="Bluhm B."/>
            <person name="Cannon C."/>
            <person name="Castanera R."/>
            <person name="Culley D."/>
            <person name="Daum C."/>
            <person name="Ezra D."/>
            <person name="Gonzalez J."/>
            <person name="Henrissat B."/>
            <person name="Kuo A."/>
            <person name="Liang C."/>
            <person name="Lipzen A."/>
            <person name="Lutzoni F."/>
            <person name="Magnuson J."/>
            <person name="Mondo S."/>
            <person name="Nolan M."/>
            <person name="Ohm R."/>
            <person name="Pangilinan J."/>
            <person name="Park H.-J."/>
            <person name="Ramirez L."/>
            <person name="Alfaro M."/>
            <person name="Sun H."/>
            <person name="Tritt A."/>
            <person name="Yoshinaga Y."/>
            <person name="Zwiers L.-H."/>
            <person name="Turgeon B."/>
            <person name="Goodwin S."/>
            <person name="Spatafora J."/>
            <person name="Crous P."/>
            <person name="Grigoriev I."/>
        </authorList>
    </citation>
    <scope>NUCLEOTIDE SEQUENCE</scope>
    <source>
        <strain evidence="2">HMLAC05119</strain>
    </source>
</reference>
<keyword evidence="3" id="KW-1185">Reference proteome</keyword>
<proteinExistence type="predicted"/>
<dbReference type="EMBL" id="ML979133">
    <property type="protein sequence ID" value="KAF1919521.1"/>
    <property type="molecule type" value="Genomic_DNA"/>
</dbReference>
<dbReference type="AlphaFoldDB" id="A0A6A5QUP2"/>
<evidence type="ECO:0000313" key="3">
    <source>
        <dbReference type="Proteomes" id="UP000800096"/>
    </source>
</evidence>
<accession>A0A6A5QUP2</accession>
<evidence type="ECO:0000313" key="2">
    <source>
        <dbReference type="EMBL" id="KAF1919521.1"/>
    </source>
</evidence>
<sequence>MPSYIHGTRTKFNRNDTCVGLDSHGNASSPPRCIRPSDRADVSIGLFSAPKSSSDHGKQKLFSPVHHPGLNKLKDGPCSTPKKTPQRISGLAHKKRAGYPQRQSDIDRSDLFVGLDAGARAGAGKDELVVSVTSKGLKQNKVMVVSEGQEPGTGWMRKKTKKVLSGLGLQRKE</sequence>
<dbReference type="Proteomes" id="UP000800096">
    <property type="component" value="Unassembled WGS sequence"/>
</dbReference>